<keyword evidence="3" id="KW-1185">Reference proteome</keyword>
<reference evidence="2 3" key="1">
    <citation type="submission" date="2020-07" db="EMBL/GenBank/DDBJ databases">
        <title>Sequencing the genomes of 1000 actinobacteria strains.</title>
        <authorList>
            <person name="Klenk H.-P."/>
        </authorList>
    </citation>
    <scope>NUCLEOTIDE SEQUENCE [LARGE SCALE GENOMIC DNA]</scope>
    <source>
        <strain evidence="2 3">DSM 44442</strain>
    </source>
</reference>
<sequence>MGASADTGTDVVVVGGGQAGLAAGYFLRRARARFVILDDRAEPGGAWGDYWDSLRLFSPAAHSPLPGWWMPEEPGHEYPSARHVTDYLAEYERRYDLPVRRPVAATGVRRADDALEVATTAGTWRARHVVSATGTWRRPFVPDVPGRDLYEGRQLHTVDYRSPGEFAGQRVVVVGGGNSAAQILAELSEVAHTTWLTRRPPRLMPDDVDGRVLFDVATRRTLGGTDGGVGDLGDIVMVPSVREARDRGALKAQPMAERLTPTGVAWADGSTMEADAIVWCTGFRAALDHLAPLDPFDADGRIPLDGSRCRREPRLHLVGYGDWTGAASATLIGAGRTAKAAVARIAEDLGASRPR</sequence>
<evidence type="ECO:0000313" key="2">
    <source>
        <dbReference type="EMBL" id="NYJ34806.1"/>
    </source>
</evidence>
<proteinExistence type="predicted"/>
<evidence type="ECO:0000256" key="1">
    <source>
        <dbReference type="ARBA" id="ARBA00023002"/>
    </source>
</evidence>
<keyword evidence="1" id="KW-0560">Oxidoreductase</keyword>
<gene>
    <name evidence="2" type="ORF">HNR10_002687</name>
</gene>
<evidence type="ECO:0000313" key="3">
    <source>
        <dbReference type="Proteomes" id="UP000572051"/>
    </source>
</evidence>
<dbReference type="Proteomes" id="UP000572051">
    <property type="component" value="Unassembled WGS sequence"/>
</dbReference>
<dbReference type="PRINTS" id="PR00368">
    <property type="entry name" value="FADPNR"/>
</dbReference>
<dbReference type="InterPro" id="IPR036188">
    <property type="entry name" value="FAD/NAD-bd_sf"/>
</dbReference>
<name>A0A7Z0ENI1_9ACTN</name>
<dbReference type="NCBIfam" id="NF040505">
    <property type="entry name" value="ArsO_flavin_mono"/>
    <property type="match status" value="1"/>
</dbReference>
<dbReference type="PANTHER" id="PTHR43539">
    <property type="entry name" value="FLAVIN-BINDING MONOOXYGENASE-LIKE PROTEIN (AFU_ORTHOLOGUE AFUA_4G09220)"/>
    <property type="match status" value="1"/>
</dbReference>
<dbReference type="EMBL" id="JACCFS010000001">
    <property type="protein sequence ID" value="NYJ34806.1"/>
    <property type="molecule type" value="Genomic_DNA"/>
</dbReference>
<dbReference type="SUPFAM" id="SSF51905">
    <property type="entry name" value="FAD/NAD(P)-binding domain"/>
    <property type="match status" value="2"/>
</dbReference>
<dbReference type="RefSeq" id="WP_179823626.1">
    <property type="nucleotide sequence ID" value="NZ_JACCFS010000001.1"/>
</dbReference>
<dbReference type="PANTHER" id="PTHR43539:SF78">
    <property type="entry name" value="FLAVIN-CONTAINING MONOOXYGENASE"/>
    <property type="match status" value="1"/>
</dbReference>
<protein>
    <submittedName>
        <fullName evidence="2">Cation diffusion facilitator CzcD-associated flavoprotein CzcO</fullName>
    </submittedName>
</protein>
<dbReference type="PRINTS" id="PR00469">
    <property type="entry name" value="PNDRDTASEII"/>
</dbReference>
<dbReference type="GO" id="GO:0050660">
    <property type="term" value="F:flavin adenine dinucleotide binding"/>
    <property type="evidence" value="ECO:0007669"/>
    <property type="project" value="TreeGrafter"/>
</dbReference>
<dbReference type="GO" id="GO:0004497">
    <property type="term" value="F:monooxygenase activity"/>
    <property type="evidence" value="ECO:0007669"/>
    <property type="project" value="TreeGrafter"/>
</dbReference>
<organism evidence="2 3">
    <name type="scientific">Nocardiopsis aegyptia</name>
    <dbReference type="NCBI Taxonomy" id="220378"/>
    <lineage>
        <taxon>Bacteria</taxon>
        <taxon>Bacillati</taxon>
        <taxon>Actinomycetota</taxon>
        <taxon>Actinomycetes</taxon>
        <taxon>Streptosporangiales</taxon>
        <taxon>Nocardiopsidaceae</taxon>
        <taxon>Nocardiopsis</taxon>
    </lineage>
</organism>
<dbReference type="InterPro" id="IPR050982">
    <property type="entry name" value="Auxin_biosynth/cation_transpt"/>
</dbReference>
<accession>A0A7Z0ENI1</accession>
<dbReference type="Gene3D" id="3.50.50.60">
    <property type="entry name" value="FAD/NAD(P)-binding domain"/>
    <property type="match status" value="1"/>
</dbReference>
<dbReference type="Pfam" id="PF13738">
    <property type="entry name" value="Pyr_redox_3"/>
    <property type="match status" value="1"/>
</dbReference>
<comment type="caution">
    <text evidence="2">The sequence shown here is derived from an EMBL/GenBank/DDBJ whole genome shotgun (WGS) entry which is preliminary data.</text>
</comment>
<dbReference type="AlphaFoldDB" id="A0A7Z0ENI1"/>